<dbReference type="Pfam" id="PF00583">
    <property type="entry name" value="Acetyltransf_1"/>
    <property type="match status" value="1"/>
</dbReference>
<dbReference type="Gene3D" id="3.40.630.30">
    <property type="match status" value="1"/>
</dbReference>
<keyword evidence="2" id="KW-0808">Transferase</keyword>
<keyword evidence="3" id="KW-1185">Reference proteome</keyword>
<evidence type="ECO:0000313" key="2">
    <source>
        <dbReference type="EMBL" id="SNV56230.1"/>
    </source>
</evidence>
<dbReference type="KEGG" id="sste:SAMEA4384403_0226"/>
<dbReference type="InterPro" id="IPR016181">
    <property type="entry name" value="Acyl_CoA_acyltransferase"/>
</dbReference>
<dbReference type="GO" id="GO:0016747">
    <property type="term" value="F:acyltransferase activity, transferring groups other than amino-acyl groups"/>
    <property type="evidence" value="ECO:0007669"/>
    <property type="project" value="InterPro"/>
</dbReference>
<protein>
    <submittedName>
        <fullName evidence="2">Acetyltransferase</fullName>
    </submittedName>
</protein>
<accession>A0A239YC01</accession>
<organism evidence="2 3">
    <name type="scientific">Mammaliicoccus stepanovicii</name>
    <dbReference type="NCBI Taxonomy" id="643214"/>
    <lineage>
        <taxon>Bacteria</taxon>
        <taxon>Bacillati</taxon>
        <taxon>Bacillota</taxon>
        <taxon>Bacilli</taxon>
        <taxon>Bacillales</taxon>
        <taxon>Staphylococcaceae</taxon>
        <taxon>Mammaliicoccus</taxon>
    </lineage>
</organism>
<dbReference type="Proteomes" id="UP000242084">
    <property type="component" value="Chromosome 1"/>
</dbReference>
<dbReference type="InterPro" id="IPR000182">
    <property type="entry name" value="GNAT_dom"/>
</dbReference>
<sequence>MIIRDKKSSDIESLAEVHYQSWISAYEGMIPDDYIERHHKFNAPCLVAEVDDSIVGFLMYSKDKDSDVGNYCGEIMVIYLLKEFQNKGVGSKLMEEAEQRMRGDFEQLSVFGYLKIINKQLNFTKDLDLRLMEFMK</sequence>
<dbReference type="EMBL" id="LT906462">
    <property type="protein sequence ID" value="SNV56230.1"/>
    <property type="molecule type" value="Genomic_DNA"/>
</dbReference>
<feature type="domain" description="N-acetyltransferase" evidence="1">
    <location>
        <begin position="1"/>
        <end position="136"/>
    </location>
</feature>
<dbReference type="SUPFAM" id="SSF55729">
    <property type="entry name" value="Acyl-CoA N-acyltransferases (Nat)"/>
    <property type="match status" value="1"/>
</dbReference>
<dbReference type="PROSITE" id="PS51186">
    <property type="entry name" value="GNAT"/>
    <property type="match status" value="1"/>
</dbReference>
<dbReference type="AlphaFoldDB" id="A0A239YC01"/>
<dbReference type="RefSeq" id="WP_229726516.1">
    <property type="nucleotide sequence ID" value="NZ_BMDM01000007.1"/>
</dbReference>
<evidence type="ECO:0000259" key="1">
    <source>
        <dbReference type="PROSITE" id="PS51186"/>
    </source>
</evidence>
<evidence type="ECO:0000313" key="3">
    <source>
        <dbReference type="Proteomes" id="UP000242084"/>
    </source>
</evidence>
<gene>
    <name evidence="2" type="ORF">SAMEA4384403_00226</name>
</gene>
<dbReference type="CDD" id="cd04301">
    <property type="entry name" value="NAT_SF"/>
    <property type="match status" value="1"/>
</dbReference>
<reference evidence="2 3" key="1">
    <citation type="submission" date="2017-06" db="EMBL/GenBank/DDBJ databases">
        <authorList>
            <consortium name="Pathogen Informatics"/>
        </authorList>
    </citation>
    <scope>NUCLEOTIDE SEQUENCE [LARGE SCALE GENOMIC DNA]</scope>
    <source>
        <strain evidence="2 3">NCTC13839</strain>
    </source>
</reference>
<name>A0A239YC01_9STAP</name>
<proteinExistence type="predicted"/>